<comment type="similarity">
    <text evidence="1">Belongs to the FMO family.</text>
</comment>
<dbReference type="GeneID" id="63775391"/>
<dbReference type="GO" id="GO:0050661">
    <property type="term" value="F:NADP binding"/>
    <property type="evidence" value="ECO:0007669"/>
    <property type="project" value="InterPro"/>
</dbReference>
<keyword evidence="4" id="KW-0521">NADP</keyword>
<evidence type="ECO:0000256" key="1">
    <source>
        <dbReference type="ARBA" id="ARBA00009183"/>
    </source>
</evidence>
<name>A0A1Y2EJI6_9PEZI</name>
<dbReference type="FunCoup" id="A0A1Y2EJI6">
    <property type="interactions" value="623"/>
</dbReference>
<dbReference type="SUPFAM" id="SSF51905">
    <property type="entry name" value="FAD/NAD(P)-binding domain"/>
    <property type="match status" value="2"/>
</dbReference>
<keyword evidence="7" id="KW-1185">Reference proteome</keyword>
<keyword evidence="3" id="KW-0274">FAD</keyword>
<dbReference type="Pfam" id="PF00743">
    <property type="entry name" value="FMO-like"/>
    <property type="match status" value="2"/>
</dbReference>
<comment type="caution">
    <text evidence="6">The sequence shown here is derived from an EMBL/GenBank/DDBJ whole genome shotgun (WGS) entry which is preliminary data.</text>
</comment>
<evidence type="ECO:0000256" key="3">
    <source>
        <dbReference type="ARBA" id="ARBA00022827"/>
    </source>
</evidence>
<gene>
    <name evidence="6" type="ORF">BCR38DRAFT_417832</name>
</gene>
<dbReference type="InterPro" id="IPR020946">
    <property type="entry name" value="Flavin_mOase-like"/>
</dbReference>
<dbReference type="PANTHER" id="PTHR23023">
    <property type="entry name" value="DIMETHYLANILINE MONOOXYGENASE"/>
    <property type="match status" value="1"/>
</dbReference>
<dbReference type="InterPro" id="IPR050346">
    <property type="entry name" value="FMO-like"/>
</dbReference>
<dbReference type="InterPro" id="IPR036188">
    <property type="entry name" value="FAD/NAD-bd_sf"/>
</dbReference>
<organism evidence="6 7">
    <name type="scientific">Pseudomassariella vexata</name>
    <dbReference type="NCBI Taxonomy" id="1141098"/>
    <lineage>
        <taxon>Eukaryota</taxon>
        <taxon>Fungi</taxon>
        <taxon>Dikarya</taxon>
        <taxon>Ascomycota</taxon>
        <taxon>Pezizomycotina</taxon>
        <taxon>Sordariomycetes</taxon>
        <taxon>Xylariomycetidae</taxon>
        <taxon>Amphisphaeriales</taxon>
        <taxon>Pseudomassariaceae</taxon>
        <taxon>Pseudomassariella</taxon>
    </lineage>
</organism>
<dbReference type="AlphaFoldDB" id="A0A1Y2EJI6"/>
<dbReference type="RefSeq" id="XP_040721314.1">
    <property type="nucleotide sequence ID" value="XM_040859179.1"/>
</dbReference>
<keyword evidence="2" id="KW-0285">Flavoprotein</keyword>
<evidence type="ECO:0000313" key="6">
    <source>
        <dbReference type="EMBL" id="ORY71722.1"/>
    </source>
</evidence>
<dbReference type="Pfam" id="PF13450">
    <property type="entry name" value="NAD_binding_8"/>
    <property type="match status" value="1"/>
</dbReference>
<evidence type="ECO:0000256" key="4">
    <source>
        <dbReference type="ARBA" id="ARBA00022857"/>
    </source>
</evidence>
<sequence>MRSLIPLARKQIIVQLYHYHDLRPQPASSLANMGSVSKDIPGPFNIQNIAIIGAGPSGLAAAKYLQAQEAFNRIVVLEQQANVGGVWNYSATPSETLHVPQTSALCPPDPPLKRDGKGGPVFPSPMYERLHTNIPHTLMQFSDLGFLWKGQGKEEDEVKIFPTREVVQQYLEEYAISIRELIRFSTSVDDVQLRVEEGRDQWDVRSRDLITGQKRQETYDAVVVATGHYATTYMPDIPGIREFDAKHRGVISHSKLYRTPGLYEGKKVVVVGNAASGLDIASQILKVCRPPLFVSVREETPKEIREAIGFDEVAEIENFLVEEKGLQLKDGRVITDVDFVLFCTGYLFSFPFFESMDPPLVTNGRRVYGLYKQLVHIQHPTLVFPGLPIKAIPFPLSEAQAAVYARIWANALELPSRETMKEWERKEAERNGPAFHVFPKGADGAYINEMHDWAMLADGKGKEPPRWDEEALWQRGIYTQAKMEFERTGMKATTLVELGFKYEPAKGEAKPDRNPELEFAG</sequence>
<protein>
    <submittedName>
        <fullName evidence="6">FAD/NAD(P)-binding domain-containing protein</fullName>
    </submittedName>
</protein>
<dbReference type="InterPro" id="IPR000960">
    <property type="entry name" value="Flavin_mOase"/>
</dbReference>
<dbReference type="GO" id="GO:0050660">
    <property type="term" value="F:flavin adenine dinucleotide binding"/>
    <property type="evidence" value="ECO:0007669"/>
    <property type="project" value="InterPro"/>
</dbReference>
<evidence type="ECO:0000313" key="7">
    <source>
        <dbReference type="Proteomes" id="UP000193689"/>
    </source>
</evidence>
<keyword evidence="5" id="KW-0560">Oxidoreductase</keyword>
<evidence type="ECO:0000256" key="5">
    <source>
        <dbReference type="ARBA" id="ARBA00023002"/>
    </source>
</evidence>
<dbReference type="Proteomes" id="UP000193689">
    <property type="component" value="Unassembled WGS sequence"/>
</dbReference>
<dbReference type="InParanoid" id="A0A1Y2EJI6"/>
<accession>A0A1Y2EJI6</accession>
<dbReference type="EMBL" id="MCFJ01000001">
    <property type="protein sequence ID" value="ORY71722.1"/>
    <property type="molecule type" value="Genomic_DNA"/>
</dbReference>
<evidence type="ECO:0000256" key="2">
    <source>
        <dbReference type="ARBA" id="ARBA00022630"/>
    </source>
</evidence>
<dbReference type="GO" id="GO:0004499">
    <property type="term" value="F:N,N-dimethylaniline monooxygenase activity"/>
    <property type="evidence" value="ECO:0007669"/>
    <property type="project" value="InterPro"/>
</dbReference>
<dbReference type="Gene3D" id="3.50.50.60">
    <property type="entry name" value="FAD/NAD(P)-binding domain"/>
    <property type="match status" value="2"/>
</dbReference>
<dbReference type="PRINTS" id="PR00370">
    <property type="entry name" value="FMOXYGENASE"/>
</dbReference>
<dbReference type="OrthoDB" id="66881at2759"/>
<reference evidence="6 7" key="1">
    <citation type="submission" date="2016-07" db="EMBL/GenBank/DDBJ databases">
        <title>Pervasive Adenine N6-methylation of Active Genes in Fungi.</title>
        <authorList>
            <consortium name="DOE Joint Genome Institute"/>
            <person name="Mondo S.J."/>
            <person name="Dannebaum R.O."/>
            <person name="Kuo R.C."/>
            <person name="Labutti K."/>
            <person name="Haridas S."/>
            <person name="Kuo A."/>
            <person name="Salamov A."/>
            <person name="Ahrendt S.R."/>
            <person name="Lipzen A."/>
            <person name="Sullivan W."/>
            <person name="Andreopoulos W.B."/>
            <person name="Clum A."/>
            <person name="Lindquist E."/>
            <person name="Daum C."/>
            <person name="Ramamoorthy G.K."/>
            <person name="Gryganskyi A."/>
            <person name="Culley D."/>
            <person name="Magnuson J.K."/>
            <person name="James T.Y."/>
            <person name="O'Malley M.A."/>
            <person name="Stajich J.E."/>
            <person name="Spatafora J.W."/>
            <person name="Visel A."/>
            <person name="Grigoriev I.V."/>
        </authorList>
    </citation>
    <scope>NUCLEOTIDE SEQUENCE [LARGE SCALE GENOMIC DNA]</scope>
    <source>
        <strain evidence="6 7">CBS 129021</strain>
    </source>
</reference>
<proteinExistence type="inferred from homology"/>
<dbReference type="STRING" id="1141098.A0A1Y2EJI6"/>